<proteinExistence type="predicted"/>
<gene>
    <name evidence="1" type="ORF">E3N88_15234</name>
</gene>
<comment type="caution">
    <text evidence="1">The sequence shown here is derived from an EMBL/GenBank/DDBJ whole genome shotgun (WGS) entry which is preliminary data.</text>
</comment>
<organism evidence="1 2">
    <name type="scientific">Mikania micrantha</name>
    <name type="common">bitter vine</name>
    <dbReference type="NCBI Taxonomy" id="192012"/>
    <lineage>
        <taxon>Eukaryota</taxon>
        <taxon>Viridiplantae</taxon>
        <taxon>Streptophyta</taxon>
        <taxon>Embryophyta</taxon>
        <taxon>Tracheophyta</taxon>
        <taxon>Spermatophyta</taxon>
        <taxon>Magnoliopsida</taxon>
        <taxon>eudicotyledons</taxon>
        <taxon>Gunneridae</taxon>
        <taxon>Pentapetalae</taxon>
        <taxon>asterids</taxon>
        <taxon>campanulids</taxon>
        <taxon>Asterales</taxon>
        <taxon>Asteraceae</taxon>
        <taxon>Asteroideae</taxon>
        <taxon>Heliantheae alliance</taxon>
        <taxon>Eupatorieae</taxon>
        <taxon>Mikania</taxon>
    </lineage>
</organism>
<dbReference type="EMBL" id="SZYD01000008">
    <property type="protein sequence ID" value="KAD5507531.1"/>
    <property type="molecule type" value="Genomic_DNA"/>
</dbReference>
<name>A0A5N6NV24_9ASTR</name>
<evidence type="ECO:0000313" key="1">
    <source>
        <dbReference type="EMBL" id="KAD5507531.1"/>
    </source>
</evidence>
<sequence length="75" mass="7796">MRTLGNSDLGSNSGKVVQMVKLIHKGPANGSVRLSITADGAATWPGWHGMRTWRPAAFPGYPCSGVSTMAPVAGE</sequence>
<evidence type="ECO:0000313" key="2">
    <source>
        <dbReference type="Proteomes" id="UP000326396"/>
    </source>
</evidence>
<accession>A0A5N6NV24</accession>
<dbReference type="Proteomes" id="UP000326396">
    <property type="component" value="Linkage Group LG16"/>
</dbReference>
<keyword evidence="2" id="KW-1185">Reference proteome</keyword>
<reference evidence="1 2" key="1">
    <citation type="submission" date="2019-05" db="EMBL/GenBank/DDBJ databases">
        <title>Mikania micrantha, genome provides insights into the molecular mechanism of rapid growth.</title>
        <authorList>
            <person name="Liu B."/>
        </authorList>
    </citation>
    <scope>NUCLEOTIDE SEQUENCE [LARGE SCALE GENOMIC DNA]</scope>
    <source>
        <strain evidence="1">NLD-2019</strain>
        <tissue evidence="1">Leaf</tissue>
    </source>
</reference>
<protein>
    <submittedName>
        <fullName evidence="1">Uncharacterized protein</fullName>
    </submittedName>
</protein>
<dbReference type="AlphaFoldDB" id="A0A5N6NV24"/>